<feature type="domain" description="Peptidase C51" evidence="2">
    <location>
        <begin position="103"/>
        <end position="192"/>
    </location>
</feature>
<sequence>MLVRSYFMEQQQKRAKPYKLIIACIMLVGFVAVGAVVAYKWQPIMHKVRSATNTSDIDRTRGEAEFPQVDTSQLSPVRQRILSLAKTEFEAQNKGTKYSEGTEEAWCADFVSWVMREAGAPLKNGNTGGWRIPGTFTLQEYYESIGKFQKAGNGYQPKPGDVAMYNGSPIFGDHTNIVVQNNDGALVTVGGNEDGRIRVYNNTKKDYDGLLGYGVVD</sequence>
<dbReference type="Proteomes" id="UP000004218">
    <property type="component" value="Unassembled WGS sequence"/>
</dbReference>
<dbReference type="eggNOG" id="COG4322">
    <property type="taxonomic scope" value="Bacteria"/>
</dbReference>
<proteinExistence type="predicted"/>
<evidence type="ECO:0000313" key="3">
    <source>
        <dbReference type="EMBL" id="EFM49738.1"/>
    </source>
</evidence>
<name>E0DCC0_9CORY</name>
<protein>
    <recommendedName>
        <fullName evidence="2">Peptidase C51 domain-containing protein</fullName>
    </recommendedName>
</protein>
<dbReference type="EMBL" id="ACSH02000002">
    <property type="protein sequence ID" value="EFM49738.1"/>
    <property type="molecule type" value="Genomic_DNA"/>
</dbReference>
<dbReference type="Gene3D" id="3.90.1720.10">
    <property type="entry name" value="endopeptidase domain like (from Nostoc punctiforme)"/>
    <property type="match status" value="1"/>
</dbReference>
<keyword evidence="1" id="KW-1133">Transmembrane helix</keyword>
<accession>E0DCC0</accession>
<dbReference type="Pfam" id="PF05257">
    <property type="entry name" value="CHAP"/>
    <property type="match status" value="1"/>
</dbReference>
<reference evidence="3" key="1">
    <citation type="submission" date="2010-08" db="EMBL/GenBank/DDBJ databases">
        <authorList>
            <person name="Harkins D.M."/>
            <person name="Madupu R."/>
            <person name="Durkin A.S."/>
            <person name="Torralba M."/>
            <person name="Methe B."/>
            <person name="Sutton G.G."/>
            <person name="Nelson K.E."/>
        </authorList>
    </citation>
    <scope>NUCLEOTIDE SEQUENCE [LARGE SCALE GENOMIC DNA]</scope>
    <source>
        <strain evidence="3">ATCC 14266</strain>
    </source>
</reference>
<feature type="transmembrane region" description="Helical" evidence="1">
    <location>
        <begin position="20"/>
        <end position="41"/>
    </location>
</feature>
<organism evidence="3 4">
    <name type="scientific">Corynebacterium matruchotii ATCC 14266</name>
    <dbReference type="NCBI Taxonomy" id="553207"/>
    <lineage>
        <taxon>Bacteria</taxon>
        <taxon>Bacillati</taxon>
        <taxon>Actinomycetota</taxon>
        <taxon>Actinomycetes</taxon>
        <taxon>Mycobacteriales</taxon>
        <taxon>Corynebacteriaceae</taxon>
        <taxon>Corynebacterium</taxon>
    </lineage>
</organism>
<keyword evidence="4" id="KW-1185">Reference proteome</keyword>
<evidence type="ECO:0000256" key="1">
    <source>
        <dbReference type="SAM" id="Phobius"/>
    </source>
</evidence>
<gene>
    <name evidence="3" type="ORF">HMPREF0299_5969</name>
</gene>
<keyword evidence="1" id="KW-0472">Membrane</keyword>
<comment type="caution">
    <text evidence="3">The sequence shown here is derived from an EMBL/GenBank/DDBJ whole genome shotgun (WGS) entry which is preliminary data.</text>
</comment>
<dbReference type="AlphaFoldDB" id="E0DCC0"/>
<keyword evidence="1" id="KW-0812">Transmembrane</keyword>
<evidence type="ECO:0000259" key="2">
    <source>
        <dbReference type="Pfam" id="PF05257"/>
    </source>
</evidence>
<dbReference type="InterPro" id="IPR007921">
    <property type="entry name" value="CHAP_dom"/>
</dbReference>
<evidence type="ECO:0000313" key="4">
    <source>
        <dbReference type="Proteomes" id="UP000004218"/>
    </source>
</evidence>
<dbReference type="STRING" id="553207.HMPREF0299_5969"/>